<feature type="region of interest" description="Disordered" evidence="1">
    <location>
        <begin position="1"/>
        <end position="23"/>
    </location>
</feature>
<dbReference type="AlphaFoldDB" id="A0AAV9UHV1"/>
<feature type="region of interest" description="Disordered" evidence="1">
    <location>
        <begin position="73"/>
        <end position="154"/>
    </location>
</feature>
<feature type="region of interest" description="Disordered" evidence="1">
    <location>
        <begin position="211"/>
        <end position="260"/>
    </location>
</feature>
<protein>
    <recommendedName>
        <fullName evidence="4">Zn(2)-C6 fungal-type domain-containing protein</fullName>
    </recommendedName>
</protein>
<keyword evidence="3" id="KW-1185">Reference proteome</keyword>
<comment type="caution">
    <text evidence="2">The sequence shown here is derived from an EMBL/GenBank/DDBJ whole genome shotgun (WGS) entry which is preliminary data.</text>
</comment>
<evidence type="ECO:0008006" key="4">
    <source>
        <dbReference type="Google" id="ProtNLM"/>
    </source>
</evidence>
<name>A0AAV9UHV1_9PEZI</name>
<feature type="compositionally biased region" description="Basic and acidic residues" evidence="1">
    <location>
        <begin position="1"/>
        <end position="11"/>
    </location>
</feature>
<evidence type="ECO:0000256" key="1">
    <source>
        <dbReference type="SAM" id="MobiDB-lite"/>
    </source>
</evidence>
<proteinExistence type="predicted"/>
<dbReference type="EMBL" id="JAVHNQ010000008">
    <property type="protein sequence ID" value="KAK6340822.1"/>
    <property type="molecule type" value="Genomic_DNA"/>
</dbReference>
<feature type="compositionally biased region" description="Basic residues" evidence="1">
    <location>
        <begin position="249"/>
        <end position="260"/>
    </location>
</feature>
<feature type="compositionally biased region" description="Basic and acidic residues" evidence="1">
    <location>
        <begin position="79"/>
        <end position="90"/>
    </location>
</feature>
<evidence type="ECO:0000313" key="2">
    <source>
        <dbReference type="EMBL" id="KAK6340822.1"/>
    </source>
</evidence>
<evidence type="ECO:0000313" key="3">
    <source>
        <dbReference type="Proteomes" id="UP001375240"/>
    </source>
</evidence>
<sequence length="260" mass="30171">MPVDSRITHVEDSDESALRGSSYRKSKRVSFSKTCNCQNSQRSSSKFRPCDCQYTCRRKPGNCPCFAEISEPATSRRSYTRDLAEPDRLTRRSSHRSSRRSSRNKKPKHRLSRFKDLDHVNGSPIAEDEEHEYFDREPSPPRSPRTPEDLYSDFEVDELPDQFDRLASEIHEAEERNDITPPSRRRPRSNAVSYATSPFFDMLQQDSDASRTWMEGERQQVRSAGPSPDMVAPGLMIYPRPQTTEWHRQQQRSKKRAGDV</sequence>
<dbReference type="Proteomes" id="UP001375240">
    <property type="component" value="Unassembled WGS sequence"/>
</dbReference>
<gene>
    <name evidence="2" type="ORF">TWF696_009140</name>
</gene>
<reference evidence="2 3" key="1">
    <citation type="submission" date="2019-10" db="EMBL/GenBank/DDBJ databases">
        <authorList>
            <person name="Palmer J.M."/>
        </authorList>
    </citation>
    <scope>NUCLEOTIDE SEQUENCE [LARGE SCALE GENOMIC DNA]</scope>
    <source>
        <strain evidence="2 3">TWF696</strain>
    </source>
</reference>
<feature type="compositionally biased region" description="Basic residues" evidence="1">
    <location>
        <begin position="91"/>
        <end position="112"/>
    </location>
</feature>
<accession>A0AAV9UHV1</accession>
<feature type="region of interest" description="Disordered" evidence="1">
    <location>
        <begin position="171"/>
        <end position="191"/>
    </location>
</feature>
<organism evidence="2 3">
    <name type="scientific">Orbilia brochopaga</name>
    <dbReference type="NCBI Taxonomy" id="3140254"/>
    <lineage>
        <taxon>Eukaryota</taxon>
        <taxon>Fungi</taxon>
        <taxon>Dikarya</taxon>
        <taxon>Ascomycota</taxon>
        <taxon>Pezizomycotina</taxon>
        <taxon>Orbiliomycetes</taxon>
        <taxon>Orbiliales</taxon>
        <taxon>Orbiliaceae</taxon>
        <taxon>Orbilia</taxon>
    </lineage>
</organism>